<evidence type="ECO:0000313" key="3">
    <source>
        <dbReference type="EMBL" id="ATG46625.1"/>
    </source>
</evidence>
<dbReference type="InterPro" id="IPR050625">
    <property type="entry name" value="ParA/MinD_ATPase"/>
</dbReference>
<dbReference type="GO" id="GO:0005829">
    <property type="term" value="C:cytosol"/>
    <property type="evidence" value="ECO:0007669"/>
    <property type="project" value="TreeGrafter"/>
</dbReference>
<dbReference type="InterPro" id="IPR027417">
    <property type="entry name" value="P-loop_NTPase"/>
</dbReference>
<proteinExistence type="predicted"/>
<sequence length="411" mass="43774">MPSRAVTRHAIDAFVASEEGRDAITLLLQRLGESDAATLQTGTLETVARLAGLAPFRKLMIVELGQGEMGDHLEAVREIVAEGGELVLLGRENSVAAYRHFLAAGARDYLALPLESDFVLPDVFAAPKGALPVHGIQAKGRVVAVCGASGGVGASLLAANLSVAFLAHNAPHRAEISNAGQGAKVGLLDADFAFGSLAVDFDIEATQGVFETLERPERVDSTYLQSSMAEVLPGLSVYAGELHDASLLAGYEQGLAGLVQTLKEEFPLTVMDLPRRLLLQDVGLLRELDDVVLVLAPGFGALRTAGRLIERVSSQSGATRIWNVVSQSRRDAGLSRKEIAEALGQPVTCELPLSSAEIARASVKGAPLQSEFPRSAYARKVADLAQTILAASEHETSDVNDRRSWWKKRSR</sequence>
<dbReference type="STRING" id="1758178.GCA_001550095_01697"/>
<keyword evidence="2" id="KW-0067">ATP-binding</keyword>
<evidence type="ECO:0000256" key="1">
    <source>
        <dbReference type="ARBA" id="ARBA00022741"/>
    </source>
</evidence>
<organism evidence="3 4">
    <name type="scientific">Celeribacter ethanolicus</name>
    <dbReference type="NCBI Taxonomy" id="1758178"/>
    <lineage>
        <taxon>Bacteria</taxon>
        <taxon>Pseudomonadati</taxon>
        <taxon>Pseudomonadota</taxon>
        <taxon>Alphaproteobacteria</taxon>
        <taxon>Rhodobacterales</taxon>
        <taxon>Roseobacteraceae</taxon>
        <taxon>Celeribacter</taxon>
    </lineage>
</organism>
<evidence type="ECO:0000256" key="2">
    <source>
        <dbReference type="ARBA" id="ARBA00022840"/>
    </source>
</evidence>
<keyword evidence="4" id="KW-1185">Reference proteome</keyword>
<dbReference type="PANTHER" id="PTHR43384">
    <property type="entry name" value="SEPTUM SITE-DETERMINING PROTEIN MIND HOMOLOG, CHLOROPLASTIC-RELATED"/>
    <property type="match status" value="1"/>
</dbReference>
<dbReference type="Proteomes" id="UP000217935">
    <property type="component" value="Chromosome"/>
</dbReference>
<dbReference type="GO" id="GO:0051782">
    <property type="term" value="P:negative regulation of cell division"/>
    <property type="evidence" value="ECO:0007669"/>
    <property type="project" value="TreeGrafter"/>
</dbReference>
<dbReference type="EMBL" id="CP022196">
    <property type="protein sequence ID" value="ATG46625.1"/>
    <property type="molecule type" value="Genomic_DNA"/>
</dbReference>
<dbReference type="SUPFAM" id="SSF52540">
    <property type="entry name" value="P-loop containing nucleoside triphosphate hydrolases"/>
    <property type="match status" value="1"/>
</dbReference>
<dbReference type="AlphaFoldDB" id="A0A291G8X0"/>
<reference evidence="3 4" key="1">
    <citation type="submission" date="2017-06" db="EMBL/GenBank/DDBJ databases">
        <title>Celeribacter sp. TSPH2 complete genome sequence.</title>
        <authorList>
            <person name="Woo J.-H."/>
            <person name="Kim H.-S."/>
        </authorList>
    </citation>
    <scope>NUCLEOTIDE SEQUENCE [LARGE SCALE GENOMIC DNA]</scope>
    <source>
        <strain evidence="3 4">TSPH2</strain>
    </source>
</reference>
<dbReference type="Gene3D" id="3.40.50.300">
    <property type="entry name" value="P-loop containing nucleotide triphosphate hydrolases"/>
    <property type="match status" value="1"/>
</dbReference>
<dbReference type="GO" id="GO:0005524">
    <property type="term" value="F:ATP binding"/>
    <property type="evidence" value="ECO:0007669"/>
    <property type="project" value="UniProtKB-KW"/>
</dbReference>
<dbReference type="GO" id="GO:0016887">
    <property type="term" value="F:ATP hydrolysis activity"/>
    <property type="evidence" value="ECO:0007669"/>
    <property type="project" value="TreeGrafter"/>
</dbReference>
<keyword evidence="1" id="KW-0547">Nucleotide-binding</keyword>
<evidence type="ECO:0000313" key="4">
    <source>
        <dbReference type="Proteomes" id="UP000217935"/>
    </source>
</evidence>
<protein>
    <recommendedName>
        <fullName evidence="5">Pilus assembly protein CpaE</fullName>
    </recommendedName>
</protein>
<accession>A0A291G8X0</accession>
<dbReference type="Gene3D" id="3.40.50.2300">
    <property type="match status" value="1"/>
</dbReference>
<gene>
    <name evidence="3" type="ORF">CEW89_03000</name>
</gene>
<dbReference type="GO" id="GO:0009898">
    <property type="term" value="C:cytoplasmic side of plasma membrane"/>
    <property type="evidence" value="ECO:0007669"/>
    <property type="project" value="TreeGrafter"/>
</dbReference>
<evidence type="ECO:0008006" key="5">
    <source>
        <dbReference type="Google" id="ProtNLM"/>
    </source>
</evidence>
<name>A0A291G8X0_9RHOB</name>
<dbReference type="KEGG" id="ceh:CEW89_03000"/>
<dbReference type="PANTHER" id="PTHR43384:SF6">
    <property type="entry name" value="SEPTUM SITE-DETERMINING PROTEIN MIND HOMOLOG, CHLOROPLASTIC"/>
    <property type="match status" value="1"/>
</dbReference>